<dbReference type="Proteomes" id="UP000076722">
    <property type="component" value="Unassembled WGS sequence"/>
</dbReference>
<sequence length="543" mass="61372">MPTTFLTFPTELVIHIMENESLHDLYNLSNAHLSFFLSSGPYVSTVLARCLGLRYIGLANRLVARTVKCGEQIRDNKLCIPRGYTAYGPTRADTDTTEESSLEGPYQYAQLSGDSWYLMNRISLDFTGKALIGRAKPGWEHISCELDLSPDARYVSMEGPGCTLGGGRVVLACLETFSNFRFSHLRLMEVQFPNENGPPTAPKLESSTLVKLPAAARYVKFVEHFVVSNSSVLDDGVAWQVVNVKTLRCARLIFPRDLWEEKDEGITRISYGMRLHVSLRLVVTWKKSICMDSRSEIVVMHHVAHLPNFLFEGDETSFLDQPDGILTHKDVYVEIFSTDTFIHRDMDPNVELDLTSPPVGATFLEYTLTTRYPSSPKGAWPPTEVLHLNSLYLLPTNELKSYQIRSVDCTGMNTDYLRKAPGAIQYAGSGRLKPGEEFTLSFLNYDNTRLESRTFRCPDIAGVEDFTELTYDESRGIILMEAKMENSIDKGMFRVNYADPETEVEYTKQSDERSMLTENHSAAVHSNRLRKWFQSAKRLGVHG</sequence>
<dbReference type="EMBL" id="KV419446">
    <property type="protein sequence ID" value="KZS87657.1"/>
    <property type="molecule type" value="Genomic_DNA"/>
</dbReference>
<accession>A0A164NFB5</accession>
<gene>
    <name evidence="1" type="ORF">SISNIDRAFT_553090</name>
</gene>
<evidence type="ECO:0000313" key="2">
    <source>
        <dbReference type="Proteomes" id="UP000076722"/>
    </source>
</evidence>
<proteinExistence type="predicted"/>
<evidence type="ECO:0000313" key="1">
    <source>
        <dbReference type="EMBL" id="KZS87657.1"/>
    </source>
</evidence>
<organism evidence="1 2">
    <name type="scientific">Sistotremastrum niveocremeum HHB9708</name>
    <dbReference type="NCBI Taxonomy" id="1314777"/>
    <lineage>
        <taxon>Eukaryota</taxon>
        <taxon>Fungi</taxon>
        <taxon>Dikarya</taxon>
        <taxon>Basidiomycota</taxon>
        <taxon>Agaricomycotina</taxon>
        <taxon>Agaricomycetes</taxon>
        <taxon>Sistotremastrales</taxon>
        <taxon>Sistotremastraceae</taxon>
        <taxon>Sertulicium</taxon>
        <taxon>Sertulicium niveocremeum</taxon>
    </lineage>
</organism>
<dbReference type="AlphaFoldDB" id="A0A164NFB5"/>
<reference evidence="1 2" key="1">
    <citation type="journal article" date="2016" name="Mol. Biol. Evol.">
        <title>Comparative Genomics of Early-Diverging Mushroom-Forming Fungi Provides Insights into the Origins of Lignocellulose Decay Capabilities.</title>
        <authorList>
            <person name="Nagy L.G."/>
            <person name="Riley R."/>
            <person name="Tritt A."/>
            <person name="Adam C."/>
            <person name="Daum C."/>
            <person name="Floudas D."/>
            <person name="Sun H."/>
            <person name="Yadav J.S."/>
            <person name="Pangilinan J."/>
            <person name="Larsson K.H."/>
            <person name="Matsuura K."/>
            <person name="Barry K."/>
            <person name="Labutti K."/>
            <person name="Kuo R."/>
            <person name="Ohm R.A."/>
            <person name="Bhattacharya S.S."/>
            <person name="Shirouzu T."/>
            <person name="Yoshinaga Y."/>
            <person name="Martin F.M."/>
            <person name="Grigoriev I.V."/>
            <person name="Hibbett D.S."/>
        </authorList>
    </citation>
    <scope>NUCLEOTIDE SEQUENCE [LARGE SCALE GENOMIC DNA]</scope>
    <source>
        <strain evidence="1 2">HHB9708</strain>
    </source>
</reference>
<keyword evidence="2" id="KW-1185">Reference proteome</keyword>
<protein>
    <submittedName>
        <fullName evidence="1">Uncharacterized protein</fullName>
    </submittedName>
</protein>
<name>A0A164NFB5_9AGAM</name>